<reference evidence="6 7" key="1">
    <citation type="submission" date="2020-05" db="EMBL/GenBank/DDBJ databases">
        <title>Erythrobacter mangrovi sp. nov., isolated from rhizosphere soil of mangrove plant (Kandelia candel).</title>
        <authorList>
            <person name="Ye Y.H."/>
        </authorList>
    </citation>
    <scope>NUCLEOTIDE SEQUENCE [LARGE SCALE GENOMIC DNA]</scope>
    <source>
        <strain evidence="6 7">EB310</strain>
    </source>
</reference>
<feature type="transmembrane region" description="Helical" evidence="5">
    <location>
        <begin position="155"/>
        <end position="172"/>
    </location>
</feature>
<feature type="transmembrane region" description="Helical" evidence="5">
    <location>
        <begin position="126"/>
        <end position="143"/>
    </location>
</feature>
<feature type="transmembrane region" description="Helical" evidence="5">
    <location>
        <begin position="229"/>
        <end position="249"/>
    </location>
</feature>
<feature type="transmembrane region" description="Helical" evidence="5">
    <location>
        <begin position="354"/>
        <end position="372"/>
    </location>
</feature>
<sequence>MSDKGHLLRVLGIVFGLAAVVGSVVGQGILRAPGVVAQASESPWILVALWVLGGILAAFAALPFAELGAALPSAGGVVAFAGRAFGPKARLATAFTMLLMLISALAGVAIVAGEFLVRLGVGGGRFGPGALATFMLVLFFIVNAPGTRMSGTVQILFSATKGVVLMALAAALFSQPGVAQPATPIDLAPQGWLGFATAMLVIVGAYNGWGDVVVYGEEIENPGKQVPRAIFGGILGVTLLYVAVNLALLHRLTPAEMAVSEFAAADAAGTVFGGTGDLIFTLFGLLSISAICSLMMMTISRITYDSAREGILPSYFATVTPRGTPLRAMSLVVVGSAAFLWSGTYLALSSTSTSLSQAIFVLVALCAMRLRITEPGLGRPFKVPYFWPLMSLLLLLDAVTLAVFVAQDPYYALLGFGLVAVLSGGYWLLARLGGAKQAKDLT</sequence>
<evidence type="ECO:0000313" key="6">
    <source>
        <dbReference type="EMBL" id="QKG70146.1"/>
    </source>
</evidence>
<comment type="subcellular location">
    <subcellularLocation>
        <location evidence="1">Membrane</location>
        <topology evidence="1">Multi-pass membrane protein</topology>
    </subcellularLocation>
</comment>
<dbReference type="InterPro" id="IPR002293">
    <property type="entry name" value="AA/rel_permease1"/>
</dbReference>
<feature type="transmembrane region" description="Helical" evidence="5">
    <location>
        <begin position="6"/>
        <end position="30"/>
    </location>
</feature>
<protein>
    <submittedName>
        <fullName evidence="6">APC family permease</fullName>
    </submittedName>
</protein>
<feature type="transmembrane region" description="Helical" evidence="5">
    <location>
        <begin position="384"/>
        <end position="404"/>
    </location>
</feature>
<dbReference type="KEGG" id="emv:HQR01_01490"/>
<organism evidence="6 7">
    <name type="scientific">Erythrobacter mangrovi</name>
    <dbReference type="NCBI Taxonomy" id="2739433"/>
    <lineage>
        <taxon>Bacteria</taxon>
        <taxon>Pseudomonadati</taxon>
        <taxon>Pseudomonadota</taxon>
        <taxon>Alphaproteobacteria</taxon>
        <taxon>Sphingomonadales</taxon>
        <taxon>Erythrobacteraceae</taxon>
        <taxon>Erythrobacter/Porphyrobacter group</taxon>
        <taxon>Erythrobacter</taxon>
    </lineage>
</organism>
<dbReference type="Gene3D" id="1.20.1740.10">
    <property type="entry name" value="Amino acid/polyamine transporter I"/>
    <property type="match status" value="1"/>
</dbReference>
<keyword evidence="7" id="KW-1185">Reference proteome</keyword>
<dbReference type="GO" id="GO:0016020">
    <property type="term" value="C:membrane"/>
    <property type="evidence" value="ECO:0007669"/>
    <property type="project" value="UniProtKB-SubCell"/>
</dbReference>
<dbReference type="PANTHER" id="PTHR11785">
    <property type="entry name" value="AMINO ACID TRANSPORTER"/>
    <property type="match status" value="1"/>
</dbReference>
<evidence type="ECO:0000256" key="4">
    <source>
        <dbReference type="ARBA" id="ARBA00023136"/>
    </source>
</evidence>
<evidence type="ECO:0000256" key="5">
    <source>
        <dbReference type="SAM" id="Phobius"/>
    </source>
</evidence>
<evidence type="ECO:0000256" key="3">
    <source>
        <dbReference type="ARBA" id="ARBA00022989"/>
    </source>
</evidence>
<keyword evidence="4 5" id="KW-0472">Membrane</keyword>
<accession>A0A7D4B9M0</accession>
<feature type="transmembrane region" description="Helical" evidence="5">
    <location>
        <begin position="278"/>
        <end position="299"/>
    </location>
</feature>
<dbReference type="PIRSF" id="PIRSF006060">
    <property type="entry name" value="AA_transporter"/>
    <property type="match status" value="1"/>
</dbReference>
<feature type="transmembrane region" description="Helical" evidence="5">
    <location>
        <begin position="42"/>
        <end position="61"/>
    </location>
</feature>
<feature type="transmembrane region" description="Helical" evidence="5">
    <location>
        <begin position="328"/>
        <end position="348"/>
    </location>
</feature>
<feature type="transmembrane region" description="Helical" evidence="5">
    <location>
        <begin position="410"/>
        <end position="429"/>
    </location>
</feature>
<proteinExistence type="predicted"/>
<dbReference type="PANTHER" id="PTHR11785:SF512">
    <property type="entry name" value="SOBREMESA, ISOFORM B"/>
    <property type="match status" value="1"/>
</dbReference>
<evidence type="ECO:0000256" key="2">
    <source>
        <dbReference type="ARBA" id="ARBA00022692"/>
    </source>
</evidence>
<keyword evidence="2 5" id="KW-0812">Transmembrane</keyword>
<dbReference type="Proteomes" id="UP000504693">
    <property type="component" value="Chromosome"/>
</dbReference>
<feature type="transmembrane region" description="Helical" evidence="5">
    <location>
        <begin position="98"/>
        <end position="120"/>
    </location>
</feature>
<dbReference type="RefSeq" id="WP_173212032.1">
    <property type="nucleotide sequence ID" value="NZ_CP053921.1"/>
</dbReference>
<dbReference type="Pfam" id="PF13520">
    <property type="entry name" value="AA_permease_2"/>
    <property type="match status" value="1"/>
</dbReference>
<dbReference type="EMBL" id="CP053921">
    <property type="protein sequence ID" value="QKG70146.1"/>
    <property type="molecule type" value="Genomic_DNA"/>
</dbReference>
<gene>
    <name evidence="6" type="ORF">HQR01_01490</name>
</gene>
<feature type="transmembrane region" description="Helical" evidence="5">
    <location>
        <begin position="192"/>
        <end position="209"/>
    </location>
</feature>
<keyword evidence="3 5" id="KW-1133">Transmembrane helix</keyword>
<evidence type="ECO:0000256" key="1">
    <source>
        <dbReference type="ARBA" id="ARBA00004141"/>
    </source>
</evidence>
<name>A0A7D4B9M0_9SPHN</name>
<dbReference type="AlphaFoldDB" id="A0A7D4B9M0"/>
<dbReference type="GO" id="GO:0015179">
    <property type="term" value="F:L-amino acid transmembrane transporter activity"/>
    <property type="evidence" value="ECO:0007669"/>
    <property type="project" value="TreeGrafter"/>
</dbReference>
<dbReference type="InterPro" id="IPR050598">
    <property type="entry name" value="AminoAcid_Transporter"/>
</dbReference>
<evidence type="ECO:0000313" key="7">
    <source>
        <dbReference type="Proteomes" id="UP000504693"/>
    </source>
</evidence>